<evidence type="ECO:0000256" key="5">
    <source>
        <dbReference type="PROSITE-ProRule" id="PRU10141"/>
    </source>
</evidence>
<keyword evidence="2 5" id="KW-0547">Nucleotide-binding</keyword>
<dbReference type="Gene3D" id="1.10.510.10">
    <property type="entry name" value="Transferase(Phosphotransferase) domain 1"/>
    <property type="match status" value="1"/>
</dbReference>
<dbReference type="Proteomes" id="UP001592581">
    <property type="component" value="Unassembled WGS sequence"/>
</dbReference>
<evidence type="ECO:0000259" key="8">
    <source>
        <dbReference type="PROSITE" id="PS50011"/>
    </source>
</evidence>
<organism evidence="9 10">
    <name type="scientific">Streptacidiphilus jeojiensis</name>
    <dbReference type="NCBI Taxonomy" id="3229225"/>
    <lineage>
        <taxon>Bacteria</taxon>
        <taxon>Bacillati</taxon>
        <taxon>Actinomycetota</taxon>
        <taxon>Actinomycetes</taxon>
        <taxon>Kitasatosporales</taxon>
        <taxon>Streptomycetaceae</taxon>
        <taxon>Streptacidiphilus</taxon>
    </lineage>
</organism>
<feature type="transmembrane region" description="Helical" evidence="7">
    <location>
        <begin position="91"/>
        <end position="114"/>
    </location>
</feature>
<sequence>MGVAALSAAAVPGAGQNWAQGETWKPIAVLLGIVLLLRLLGIAWLLRSQIGWRSRAVAGERRREIRGHFADDASQRQYALRQLDLGYPRHLLASGLELLFGVLVVGGMTVLMHIENIAVPKNPIDRRDLALFRFEPPFPSTWLSQAFQGRTHGGATTLLICLVLALLWLGAWYRTRYLLHVVHTPSGTWERSRLRRTLWPQLAVRFLAALLLLPVLGIATLLLWQLVALRAARRFHSKRPMTTPLPVIGRPVATGPVVSQLWTGPAAFPPAHTGPPVPAPAAAPISAPYANLPNPGSVPTPPASPTAPATAPPPRPATAPATRAPDPAPVPVVRCSPLGPHEPRTLGPYRLLGRIGAGGMGTVYVACLEGSATQVALKTLKPELLDDPELAQRFQREAEALGRVSSAYTARVIDSGIADGLPFIAMDLLDGSPLDAHLSRRGPILAPEALNAFALALAVALDGVHRSGLVHRDLKPANIMLTTAGPRLLDFGIAVMLDRTRLTRTGMGIGTLPYMAPEQFGEEPAGPWTDVWAWGCCLVAATAGRSPFQARDTAAILNRVLIAGPDETALATLGQVSPELLRVVRLALTRDSAQRPADGNALLLQLLPGAQRPPDLGERITRGWRTLHLG</sequence>
<evidence type="ECO:0000256" key="2">
    <source>
        <dbReference type="ARBA" id="ARBA00022741"/>
    </source>
</evidence>
<dbReference type="InterPro" id="IPR000719">
    <property type="entry name" value="Prot_kinase_dom"/>
</dbReference>
<keyword evidence="7" id="KW-0812">Transmembrane</keyword>
<dbReference type="PANTHER" id="PTHR43289">
    <property type="entry name" value="MITOGEN-ACTIVATED PROTEIN KINASE KINASE KINASE 20-RELATED"/>
    <property type="match status" value="1"/>
</dbReference>
<evidence type="ECO:0000256" key="6">
    <source>
        <dbReference type="SAM" id="MobiDB-lite"/>
    </source>
</evidence>
<keyword evidence="7" id="KW-1133">Transmembrane helix</keyword>
<evidence type="ECO:0000256" key="1">
    <source>
        <dbReference type="ARBA" id="ARBA00022679"/>
    </source>
</evidence>
<dbReference type="EC" id="2.7.11.1" evidence="9"/>
<keyword evidence="4 5" id="KW-0067">ATP-binding</keyword>
<keyword evidence="10" id="KW-1185">Reference proteome</keyword>
<feature type="transmembrane region" description="Helical" evidence="7">
    <location>
        <begin position="153"/>
        <end position="173"/>
    </location>
</feature>
<protein>
    <submittedName>
        <fullName evidence="9">Serine/threonine-protein kinase</fullName>
        <ecNumber evidence="9">2.7.11.1</ecNumber>
    </submittedName>
</protein>
<accession>A0ABV6XLJ4</accession>
<evidence type="ECO:0000256" key="7">
    <source>
        <dbReference type="SAM" id="Phobius"/>
    </source>
</evidence>
<dbReference type="RefSeq" id="WP_380564635.1">
    <property type="nucleotide sequence ID" value="NZ_JBEUKS010000004.1"/>
</dbReference>
<keyword evidence="1 9" id="KW-0808">Transferase</keyword>
<dbReference type="InterPro" id="IPR011009">
    <property type="entry name" value="Kinase-like_dom_sf"/>
</dbReference>
<reference evidence="9 10" key="1">
    <citation type="submission" date="2024-06" db="EMBL/GenBank/DDBJ databases">
        <authorList>
            <person name="Lee S.D."/>
        </authorList>
    </citation>
    <scope>NUCLEOTIDE SEQUENCE [LARGE SCALE GENOMIC DNA]</scope>
    <source>
        <strain evidence="9 10">N1-10</strain>
    </source>
</reference>
<dbReference type="SMART" id="SM00220">
    <property type="entry name" value="S_TKc"/>
    <property type="match status" value="1"/>
</dbReference>
<keyword evidence="7" id="KW-0472">Membrane</keyword>
<keyword evidence="3 9" id="KW-0418">Kinase</keyword>
<feature type="domain" description="Protein kinase" evidence="8">
    <location>
        <begin position="349"/>
        <end position="607"/>
    </location>
</feature>
<dbReference type="CDD" id="cd14014">
    <property type="entry name" value="STKc_PknB_like"/>
    <property type="match status" value="1"/>
</dbReference>
<feature type="region of interest" description="Disordered" evidence="6">
    <location>
        <begin position="292"/>
        <end position="336"/>
    </location>
</feature>
<dbReference type="SUPFAM" id="SSF56112">
    <property type="entry name" value="Protein kinase-like (PK-like)"/>
    <property type="match status" value="1"/>
</dbReference>
<proteinExistence type="predicted"/>
<dbReference type="EMBL" id="JBEUKS010000004">
    <property type="protein sequence ID" value="MFC1439148.1"/>
    <property type="molecule type" value="Genomic_DNA"/>
</dbReference>
<dbReference type="InterPro" id="IPR017441">
    <property type="entry name" value="Protein_kinase_ATP_BS"/>
</dbReference>
<dbReference type="Gene3D" id="3.30.200.20">
    <property type="entry name" value="Phosphorylase Kinase, domain 1"/>
    <property type="match status" value="1"/>
</dbReference>
<comment type="caution">
    <text evidence="9">The sequence shown here is derived from an EMBL/GenBank/DDBJ whole genome shotgun (WGS) entry which is preliminary data.</text>
</comment>
<dbReference type="PROSITE" id="PS50011">
    <property type="entry name" value="PROTEIN_KINASE_DOM"/>
    <property type="match status" value="1"/>
</dbReference>
<evidence type="ECO:0000256" key="3">
    <source>
        <dbReference type="ARBA" id="ARBA00022777"/>
    </source>
</evidence>
<dbReference type="GO" id="GO:0004674">
    <property type="term" value="F:protein serine/threonine kinase activity"/>
    <property type="evidence" value="ECO:0007669"/>
    <property type="project" value="UniProtKB-EC"/>
</dbReference>
<evidence type="ECO:0000313" key="10">
    <source>
        <dbReference type="Proteomes" id="UP001592581"/>
    </source>
</evidence>
<feature type="transmembrane region" description="Helical" evidence="7">
    <location>
        <begin position="29"/>
        <end position="46"/>
    </location>
</feature>
<name>A0ABV6XLJ4_9ACTN</name>
<evidence type="ECO:0000313" key="9">
    <source>
        <dbReference type="EMBL" id="MFC1439148.1"/>
    </source>
</evidence>
<feature type="compositionally biased region" description="Pro residues" evidence="6">
    <location>
        <begin position="296"/>
        <end position="317"/>
    </location>
</feature>
<dbReference type="PANTHER" id="PTHR43289:SF34">
    <property type="entry name" value="SERINE_THREONINE-PROTEIN KINASE YBDM-RELATED"/>
    <property type="match status" value="1"/>
</dbReference>
<dbReference type="PROSITE" id="PS00107">
    <property type="entry name" value="PROTEIN_KINASE_ATP"/>
    <property type="match status" value="1"/>
</dbReference>
<gene>
    <name evidence="9" type="ORF">ABUW04_12860</name>
</gene>
<feature type="binding site" evidence="5">
    <location>
        <position position="378"/>
    </location>
    <ligand>
        <name>ATP</name>
        <dbReference type="ChEBI" id="CHEBI:30616"/>
    </ligand>
</feature>
<evidence type="ECO:0000256" key="4">
    <source>
        <dbReference type="ARBA" id="ARBA00022840"/>
    </source>
</evidence>
<dbReference type="Pfam" id="PF00069">
    <property type="entry name" value="Pkinase"/>
    <property type="match status" value="1"/>
</dbReference>
<feature type="transmembrane region" description="Helical" evidence="7">
    <location>
        <begin position="202"/>
        <end position="227"/>
    </location>
</feature>
<dbReference type="PROSITE" id="PS00108">
    <property type="entry name" value="PROTEIN_KINASE_ST"/>
    <property type="match status" value="1"/>
</dbReference>
<dbReference type="InterPro" id="IPR008271">
    <property type="entry name" value="Ser/Thr_kinase_AS"/>
</dbReference>